<protein>
    <submittedName>
        <fullName evidence="2">Uncharacterized protein</fullName>
    </submittedName>
</protein>
<evidence type="ECO:0000313" key="2">
    <source>
        <dbReference type="EMBL" id="VDO72039.1"/>
    </source>
</evidence>
<evidence type="ECO:0000256" key="1">
    <source>
        <dbReference type="SAM" id="MobiDB-lite"/>
    </source>
</evidence>
<evidence type="ECO:0000313" key="3">
    <source>
        <dbReference type="Proteomes" id="UP000277204"/>
    </source>
</evidence>
<organism evidence="2 3">
    <name type="scientific">Schistosoma margrebowiei</name>
    <dbReference type="NCBI Taxonomy" id="48269"/>
    <lineage>
        <taxon>Eukaryota</taxon>
        <taxon>Metazoa</taxon>
        <taxon>Spiralia</taxon>
        <taxon>Lophotrochozoa</taxon>
        <taxon>Platyhelminthes</taxon>
        <taxon>Trematoda</taxon>
        <taxon>Digenea</taxon>
        <taxon>Strigeidida</taxon>
        <taxon>Schistosomatoidea</taxon>
        <taxon>Schistosomatidae</taxon>
        <taxon>Schistosoma</taxon>
    </lineage>
</organism>
<dbReference type="Proteomes" id="UP000277204">
    <property type="component" value="Unassembled WGS sequence"/>
</dbReference>
<feature type="region of interest" description="Disordered" evidence="1">
    <location>
        <begin position="1"/>
        <end position="45"/>
    </location>
</feature>
<sequence length="78" mass="9133">MESPRPKEKRKTKEHITSRNGDIHEKNEQKLDRAGKEGSCQSGLKNASRRPMLDWRNNNPIPIILQFRFMVFGIPYNP</sequence>
<keyword evidence="3" id="KW-1185">Reference proteome</keyword>
<dbReference type="EMBL" id="UZAI01002487">
    <property type="protein sequence ID" value="VDO72039.1"/>
    <property type="molecule type" value="Genomic_DNA"/>
</dbReference>
<dbReference type="AlphaFoldDB" id="A0A183LS29"/>
<gene>
    <name evidence="2" type="ORF">SMRZ_LOCUS6604</name>
</gene>
<name>A0A183LS29_9TREM</name>
<feature type="compositionally biased region" description="Basic and acidic residues" evidence="1">
    <location>
        <begin position="14"/>
        <end position="36"/>
    </location>
</feature>
<reference evidence="2 3" key="1">
    <citation type="submission" date="2018-11" db="EMBL/GenBank/DDBJ databases">
        <authorList>
            <consortium name="Pathogen Informatics"/>
        </authorList>
    </citation>
    <scope>NUCLEOTIDE SEQUENCE [LARGE SCALE GENOMIC DNA]</scope>
    <source>
        <strain evidence="2 3">Zambia</strain>
    </source>
</reference>
<proteinExistence type="predicted"/>
<accession>A0A183LS29</accession>